<keyword evidence="3 6" id="KW-0812">Transmembrane</keyword>
<evidence type="ECO:0000313" key="8">
    <source>
        <dbReference type="Proteomes" id="UP000254502"/>
    </source>
</evidence>
<dbReference type="GO" id="GO:0005886">
    <property type="term" value="C:plasma membrane"/>
    <property type="evidence" value="ECO:0007669"/>
    <property type="project" value="UniProtKB-SubCell"/>
</dbReference>
<dbReference type="Pfam" id="PF03672">
    <property type="entry name" value="UPF0154"/>
    <property type="match status" value="1"/>
</dbReference>
<dbReference type="InterPro" id="IPR005359">
    <property type="entry name" value="UPF0154"/>
</dbReference>
<evidence type="ECO:0000256" key="3">
    <source>
        <dbReference type="ARBA" id="ARBA00022692"/>
    </source>
</evidence>
<dbReference type="Proteomes" id="UP000254502">
    <property type="component" value="Unassembled WGS sequence"/>
</dbReference>
<evidence type="ECO:0000313" key="7">
    <source>
        <dbReference type="EMBL" id="SUK81323.1"/>
    </source>
</evidence>
<keyword evidence="6" id="KW-1003">Cell membrane</keyword>
<protein>
    <recommendedName>
        <fullName evidence="6">UPF0154 protein NCTC5664_02088</fullName>
    </recommendedName>
</protein>
<reference evidence="7 8" key="1">
    <citation type="submission" date="2018-06" db="EMBL/GenBank/DDBJ databases">
        <authorList>
            <consortium name="Pathogen Informatics"/>
            <person name="Doyle S."/>
        </authorList>
    </citation>
    <scope>NUCLEOTIDE SEQUENCE [LARGE SCALE GENOMIC DNA]</scope>
    <source>
        <strain evidence="7 8">NCTC5664</strain>
    </source>
</reference>
<evidence type="ECO:0000256" key="5">
    <source>
        <dbReference type="ARBA" id="ARBA00023136"/>
    </source>
</evidence>
<feature type="transmembrane region" description="Helical" evidence="6">
    <location>
        <begin position="6"/>
        <end position="28"/>
    </location>
</feature>
<sequence>MKQWQLGLAIIFIVAALILGLIGGFLLARKYMMDYLKKNPPINEEMLRMMMMQMGQKPSQKKINQMMTMMNKKYGSKYEECEKVNSQLIEAIFQIWKWPLFIIKLIRINMFIKIKVNKMTNRLRNAIIHFV</sequence>
<comment type="subcellular location">
    <subcellularLocation>
        <location evidence="6">Cell membrane</location>
        <topology evidence="6">Single-pass membrane protein</topology>
    </subcellularLocation>
    <subcellularLocation>
        <location evidence="1">Membrane</location>
        <topology evidence="1">Single-pass membrane protein</topology>
    </subcellularLocation>
</comment>
<dbReference type="EMBL" id="UHAQ01000003">
    <property type="protein sequence ID" value="SUK81323.1"/>
    <property type="molecule type" value="Genomic_DNA"/>
</dbReference>
<organism evidence="7 8">
    <name type="scientific">Staphylococcus aureus</name>
    <dbReference type="NCBI Taxonomy" id="1280"/>
    <lineage>
        <taxon>Bacteria</taxon>
        <taxon>Bacillati</taxon>
        <taxon>Bacillota</taxon>
        <taxon>Bacilli</taxon>
        <taxon>Bacillales</taxon>
        <taxon>Staphylococcaceae</taxon>
        <taxon>Staphylococcus</taxon>
    </lineage>
</organism>
<evidence type="ECO:0000256" key="6">
    <source>
        <dbReference type="HAMAP-Rule" id="MF_00363"/>
    </source>
</evidence>
<name>A0A380E087_STAAU</name>
<comment type="similarity">
    <text evidence="2 6">Belongs to the UPF0154 family.</text>
</comment>
<dbReference type="AlphaFoldDB" id="A0A380E087"/>
<gene>
    <name evidence="7" type="ORF">NCTC5664_02088</name>
</gene>
<evidence type="ECO:0000256" key="4">
    <source>
        <dbReference type="ARBA" id="ARBA00022989"/>
    </source>
</evidence>
<accession>A0A380E087</accession>
<evidence type="ECO:0000256" key="1">
    <source>
        <dbReference type="ARBA" id="ARBA00004167"/>
    </source>
</evidence>
<dbReference type="HAMAP" id="MF_00363">
    <property type="entry name" value="UPF0154"/>
    <property type="match status" value="1"/>
</dbReference>
<evidence type="ECO:0000256" key="2">
    <source>
        <dbReference type="ARBA" id="ARBA00006694"/>
    </source>
</evidence>
<keyword evidence="5 6" id="KW-0472">Membrane</keyword>
<proteinExistence type="inferred from homology"/>
<keyword evidence="4 6" id="KW-1133">Transmembrane helix</keyword>